<keyword evidence="2" id="KW-1185">Reference proteome</keyword>
<dbReference type="Gene3D" id="3.40.50.300">
    <property type="entry name" value="P-loop containing nucleotide triphosphate hydrolases"/>
    <property type="match status" value="1"/>
</dbReference>
<protein>
    <recommendedName>
        <fullName evidence="3">Sulfotransferase domain-containing protein</fullName>
    </recommendedName>
</protein>
<dbReference type="AlphaFoldDB" id="A0A1Q9A0X2"/>
<sequence length="346" mass="39120">MSISTGYRVGNWGVQCCIDTTEQALEWPIVEFQGWTAFHGGQEETEIYLNGAKAGAVSFSARPDVEAAMGAGWVAVGWSTAFDIEQSARDNGQALVLEVRVRQQVIARKCFRYKGRFDVTPSPLKIVLHMPKTGGTSLRMALEEHRQSLFLLPLYNGDFTKINGLSSSSIDKVDVVFGHTSYGLHEHIARAVSYMTVLRNPYDFVSSLYFFAKYIQQDAEMLTASSITEALEKVRRPEFDNYYTRAIAGLAAELPVTDEHLEKAISNIDSHFSFVGLAERPRESLKRFSCIFGLPLSYMKENVTPDIVEREFVDPMQANQAIREHVRLDLKLYQYVVKKFWNMEIG</sequence>
<dbReference type="EMBL" id="MKIN01000024">
    <property type="protein sequence ID" value="OLP48169.1"/>
    <property type="molecule type" value="Genomic_DNA"/>
</dbReference>
<dbReference type="STRING" id="887144.BJF91_08440"/>
<dbReference type="RefSeq" id="WP_075616222.1">
    <property type="nucleotide sequence ID" value="NZ_JACIED010000002.1"/>
</dbReference>
<proteinExistence type="predicted"/>
<dbReference type="SUPFAM" id="SSF52540">
    <property type="entry name" value="P-loop containing nucleoside triphosphate hydrolases"/>
    <property type="match status" value="1"/>
</dbReference>
<accession>A0A1Q9A0X2</accession>
<organism evidence="1 2">
    <name type="scientific">Allorhizobium taibaishanense</name>
    <dbReference type="NCBI Taxonomy" id="887144"/>
    <lineage>
        <taxon>Bacteria</taxon>
        <taxon>Pseudomonadati</taxon>
        <taxon>Pseudomonadota</taxon>
        <taxon>Alphaproteobacteria</taxon>
        <taxon>Hyphomicrobiales</taxon>
        <taxon>Rhizobiaceae</taxon>
        <taxon>Rhizobium/Agrobacterium group</taxon>
        <taxon>Allorhizobium</taxon>
    </lineage>
</organism>
<evidence type="ECO:0008006" key="3">
    <source>
        <dbReference type="Google" id="ProtNLM"/>
    </source>
</evidence>
<evidence type="ECO:0000313" key="2">
    <source>
        <dbReference type="Proteomes" id="UP000185598"/>
    </source>
</evidence>
<dbReference type="InterPro" id="IPR053259">
    <property type="entry name" value="Golvesin-related_Golgi"/>
</dbReference>
<dbReference type="PANTHER" id="PTHR32301">
    <property type="entry name" value="COUNTIN RECEPTOR CNR3-RELATED"/>
    <property type="match status" value="1"/>
</dbReference>
<dbReference type="Proteomes" id="UP000185598">
    <property type="component" value="Unassembled WGS sequence"/>
</dbReference>
<dbReference type="InterPro" id="IPR027417">
    <property type="entry name" value="P-loop_NTPase"/>
</dbReference>
<gene>
    <name evidence="1" type="ORF">BJF91_08440</name>
</gene>
<reference evidence="1 2" key="1">
    <citation type="submission" date="2016-09" db="EMBL/GenBank/DDBJ databases">
        <title>Rhizobium oryziradicis sp. nov., isolated from the root of rice.</title>
        <authorList>
            <person name="Zhao J."/>
            <person name="Zhang X."/>
        </authorList>
    </citation>
    <scope>NUCLEOTIDE SEQUENCE [LARGE SCALE GENOMIC DNA]</scope>
    <source>
        <strain evidence="1 2">14971</strain>
    </source>
</reference>
<name>A0A1Q9A0X2_9HYPH</name>
<dbReference type="PANTHER" id="PTHR32301:SF6">
    <property type="entry name" value="GOLVESIN-RELATED"/>
    <property type="match status" value="1"/>
</dbReference>
<evidence type="ECO:0000313" key="1">
    <source>
        <dbReference type="EMBL" id="OLP48169.1"/>
    </source>
</evidence>
<comment type="caution">
    <text evidence="1">The sequence shown here is derived from an EMBL/GenBank/DDBJ whole genome shotgun (WGS) entry which is preliminary data.</text>
</comment>